<dbReference type="RefSeq" id="WP_011275332.1">
    <property type="nucleotide sequence ID" value="NZ_BKAY01000013.1"/>
</dbReference>
<dbReference type="Pfam" id="PF14595">
    <property type="entry name" value="Thioredoxin_9"/>
    <property type="match status" value="1"/>
</dbReference>
<keyword evidence="4" id="KW-1185">Reference proteome</keyword>
<dbReference type="GeneID" id="93780411"/>
<dbReference type="KEGG" id="shh:ShL2_00914"/>
<evidence type="ECO:0000313" key="2">
    <source>
        <dbReference type="EMBL" id="PPJ68528.1"/>
    </source>
</evidence>
<proteinExistence type="predicted"/>
<dbReference type="Proteomes" id="UP001269271">
    <property type="component" value="Unassembled WGS sequence"/>
</dbReference>
<evidence type="ECO:0000313" key="4">
    <source>
        <dbReference type="Proteomes" id="UP001269271"/>
    </source>
</evidence>
<reference evidence="1 4" key="2">
    <citation type="submission" date="2023-08" db="EMBL/GenBank/DDBJ databases">
        <title>Genomic surveillance of Staphylococcus haemolyticus neonatal outbreak in southern France.</title>
        <authorList>
            <person name="Magnan C."/>
            <person name="Morsli M."/>
            <person name="Thiery B."/>
            <person name="Salipante F."/>
            <person name="Attar J."/>
            <person name="Massimo D.M."/>
            <person name="Ory J."/>
            <person name="Pantel A."/>
            <person name="Lavigne J.-P."/>
        </authorList>
    </citation>
    <scope>NUCLEOTIDE SEQUENCE [LARGE SCALE GENOMIC DNA]</scope>
    <source>
        <strain evidence="1 4">NSH026</strain>
    </source>
</reference>
<accession>A0A2A1KCP8</accession>
<dbReference type="EMBL" id="PGWX01000647">
    <property type="protein sequence ID" value="PPJ68528.1"/>
    <property type="molecule type" value="Genomic_DNA"/>
</dbReference>
<gene>
    <name evidence="2" type="ORF">CV019_15355</name>
    <name evidence="1" type="ORF">RO950_07175</name>
</gene>
<dbReference type="Gene3D" id="3.40.30.10">
    <property type="entry name" value="Glutaredoxin"/>
    <property type="match status" value="1"/>
</dbReference>
<dbReference type="InterPro" id="IPR036249">
    <property type="entry name" value="Thioredoxin-like_sf"/>
</dbReference>
<dbReference type="STRING" id="1283.ShL2_00914"/>
<dbReference type="Proteomes" id="UP000238153">
    <property type="component" value="Unassembled WGS sequence"/>
</dbReference>
<evidence type="ECO:0000313" key="1">
    <source>
        <dbReference type="EMBL" id="MDT4286801.1"/>
    </source>
</evidence>
<dbReference type="AlphaFoldDB" id="A0A2A1KCP8"/>
<organism evidence="2 3">
    <name type="scientific">Staphylococcus haemolyticus</name>
    <dbReference type="NCBI Taxonomy" id="1283"/>
    <lineage>
        <taxon>Bacteria</taxon>
        <taxon>Bacillati</taxon>
        <taxon>Bacillota</taxon>
        <taxon>Bacilli</taxon>
        <taxon>Bacillales</taxon>
        <taxon>Staphylococcaceae</taxon>
        <taxon>Staphylococcus</taxon>
    </lineage>
</organism>
<reference evidence="2 3" key="1">
    <citation type="submission" date="2017-11" db="EMBL/GenBank/DDBJ databases">
        <authorList>
            <person name="Founou R.C."/>
            <person name="Founou L."/>
            <person name="Allam M."/>
            <person name="Ismail A."/>
            <person name="Essack S.Y."/>
        </authorList>
    </citation>
    <scope>NUCLEOTIDE SEQUENCE [LARGE SCALE GENOMIC DNA]</scope>
    <source>
        <strain evidence="2 3">G811N2B1</strain>
    </source>
</reference>
<dbReference type="EMBL" id="JAVSOO010000016">
    <property type="protein sequence ID" value="MDT4286801.1"/>
    <property type="molecule type" value="Genomic_DNA"/>
</dbReference>
<comment type="caution">
    <text evidence="2">The sequence shown here is derived from an EMBL/GenBank/DDBJ whole genome shotgun (WGS) entry which is preliminary data.</text>
</comment>
<name>A0A2A1KCP8_STAHA</name>
<sequence>MANLETYFNNSQPLDEYIDSMTVNKDNVLTIYNAFTLPSSDDRINQLKDSSYSKVLVISEDWCGDAMMNLPILKRISESLQLEVRVFHRDEDTNLIDQYLTNGTARSIPIFIFMNDQFEQVSVWGPRAREAQEFVTQLRAEKLPPKDAHNYEDKEKEVHHEITSKYKSDTDLWNQVYDSIISKLML</sequence>
<dbReference type="OMA" id="VMESMME"/>
<protein>
    <submittedName>
        <fullName evidence="2">Thioredoxin family protein</fullName>
    </submittedName>
</protein>
<dbReference type="SUPFAM" id="SSF52833">
    <property type="entry name" value="Thioredoxin-like"/>
    <property type="match status" value="1"/>
</dbReference>
<evidence type="ECO:0000313" key="3">
    <source>
        <dbReference type="Proteomes" id="UP000238153"/>
    </source>
</evidence>